<feature type="region of interest" description="Disordered" evidence="1">
    <location>
        <begin position="72"/>
        <end position="122"/>
    </location>
</feature>
<feature type="region of interest" description="Disordered" evidence="1">
    <location>
        <begin position="1"/>
        <end position="33"/>
    </location>
</feature>
<name>A0A9D3X8W4_9SAUR</name>
<reference evidence="2" key="1">
    <citation type="submission" date="2021-09" db="EMBL/GenBank/DDBJ databases">
        <title>The genome of Mauremys mutica provides insights into the evolution of semi-aquatic lifestyle.</title>
        <authorList>
            <person name="Gong S."/>
            <person name="Gao Y."/>
        </authorList>
    </citation>
    <scope>NUCLEOTIDE SEQUENCE</scope>
    <source>
        <strain evidence="2">MM-2020</strain>
        <tissue evidence="2">Muscle</tissue>
    </source>
</reference>
<proteinExistence type="predicted"/>
<evidence type="ECO:0000313" key="3">
    <source>
        <dbReference type="Proteomes" id="UP000827986"/>
    </source>
</evidence>
<gene>
    <name evidence="2" type="ORF">KIL84_021427</name>
</gene>
<comment type="caution">
    <text evidence="2">The sequence shown here is derived from an EMBL/GenBank/DDBJ whole genome shotgun (WGS) entry which is preliminary data.</text>
</comment>
<keyword evidence="3" id="KW-1185">Reference proteome</keyword>
<organism evidence="2 3">
    <name type="scientific">Mauremys mutica</name>
    <name type="common">yellowpond turtle</name>
    <dbReference type="NCBI Taxonomy" id="74926"/>
    <lineage>
        <taxon>Eukaryota</taxon>
        <taxon>Metazoa</taxon>
        <taxon>Chordata</taxon>
        <taxon>Craniata</taxon>
        <taxon>Vertebrata</taxon>
        <taxon>Euteleostomi</taxon>
        <taxon>Archelosauria</taxon>
        <taxon>Testudinata</taxon>
        <taxon>Testudines</taxon>
        <taxon>Cryptodira</taxon>
        <taxon>Durocryptodira</taxon>
        <taxon>Testudinoidea</taxon>
        <taxon>Geoemydidae</taxon>
        <taxon>Geoemydinae</taxon>
        <taxon>Mauremys</taxon>
    </lineage>
</organism>
<dbReference type="EMBL" id="JAHDVG010000478">
    <property type="protein sequence ID" value="KAH1175013.1"/>
    <property type="molecule type" value="Genomic_DNA"/>
</dbReference>
<feature type="compositionally biased region" description="Basic and acidic residues" evidence="1">
    <location>
        <begin position="102"/>
        <end position="114"/>
    </location>
</feature>
<dbReference type="Proteomes" id="UP000827986">
    <property type="component" value="Unassembled WGS sequence"/>
</dbReference>
<evidence type="ECO:0000313" key="2">
    <source>
        <dbReference type="EMBL" id="KAH1175013.1"/>
    </source>
</evidence>
<sequence>MAPGADTLGGGQRRARRPVRPCSGARFGLSGEPLLADPEAKGCVSPGPSSLLGPIGAGSWHVGRWVLGRQGAGPALARPHSFLDPGKSLPINYPSPGSSLQRRRDPRGAEDQREISLWVDGR</sequence>
<evidence type="ECO:0000256" key="1">
    <source>
        <dbReference type="SAM" id="MobiDB-lite"/>
    </source>
</evidence>
<accession>A0A9D3X8W4</accession>
<protein>
    <submittedName>
        <fullName evidence="2">Uncharacterized protein</fullName>
    </submittedName>
</protein>
<dbReference type="AlphaFoldDB" id="A0A9D3X8W4"/>